<dbReference type="AlphaFoldDB" id="H6R9W4"/>
<dbReference type="InterPro" id="IPR006119">
    <property type="entry name" value="Resolv_N"/>
</dbReference>
<dbReference type="InterPro" id="IPR011109">
    <property type="entry name" value="DNA_bind_recombinase_dom"/>
</dbReference>
<organism evidence="4 5">
    <name type="scientific">Nocardia cyriacigeorgica (strain GUH-2)</name>
    <dbReference type="NCBI Taxonomy" id="1127134"/>
    <lineage>
        <taxon>Bacteria</taxon>
        <taxon>Bacillati</taxon>
        <taxon>Actinomycetota</taxon>
        <taxon>Actinomycetes</taxon>
        <taxon>Mycobacteriales</taxon>
        <taxon>Nocardiaceae</taxon>
        <taxon>Nocardia</taxon>
    </lineage>
</organism>
<dbReference type="PANTHER" id="PTHR30461">
    <property type="entry name" value="DNA-INVERTASE FROM LAMBDOID PROPHAGE"/>
    <property type="match status" value="1"/>
</dbReference>
<dbReference type="PANTHER" id="PTHR30461:SF23">
    <property type="entry name" value="DNA RECOMBINASE-RELATED"/>
    <property type="match status" value="1"/>
</dbReference>
<dbReference type="InterPro" id="IPR036162">
    <property type="entry name" value="Resolvase-like_N_sf"/>
</dbReference>
<feature type="domain" description="Recombinase" evidence="3">
    <location>
        <begin position="87"/>
        <end position="191"/>
    </location>
</feature>
<dbReference type="InterPro" id="IPR038109">
    <property type="entry name" value="DNA_bind_recomb_sf"/>
</dbReference>
<evidence type="ECO:0000259" key="2">
    <source>
        <dbReference type="PROSITE" id="PS51736"/>
    </source>
</evidence>
<gene>
    <name evidence="4" type="ordered locus">NOCYR_0352</name>
</gene>
<evidence type="ECO:0000313" key="4">
    <source>
        <dbReference type="EMBL" id="CCF61172.1"/>
    </source>
</evidence>
<protein>
    <submittedName>
        <fullName evidence="4">Putative Recombinase</fullName>
    </submittedName>
</protein>
<feature type="region of interest" description="Disordered" evidence="1">
    <location>
        <begin position="222"/>
        <end position="244"/>
    </location>
</feature>
<name>H6R9W4_NOCCG</name>
<dbReference type="GO" id="GO:0003677">
    <property type="term" value="F:DNA binding"/>
    <property type="evidence" value="ECO:0007669"/>
    <property type="project" value="InterPro"/>
</dbReference>
<dbReference type="Pfam" id="PF07508">
    <property type="entry name" value="Recombinase"/>
    <property type="match status" value="1"/>
</dbReference>
<dbReference type="Gene3D" id="3.40.50.1390">
    <property type="entry name" value="Resolvase, N-terminal catalytic domain"/>
    <property type="match status" value="1"/>
</dbReference>
<proteinExistence type="predicted"/>
<dbReference type="KEGG" id="ncy:NOCYR_0352"/>
<accession>H6R9W4</accession>
<dbReference type="STRING" id="1127134.NOCYR_0352"/>
<sequence length="407" mass="44371">MVVAWHDTRLIRQMRELEDFIDLIDSRHVVVHFCKAGRWDLKTASGRMQARIGGVVAQHESELKSERIKAARVQQAQQGRFHGGIRPYGFESDGVTVRQAEAREIVRMYEQIVAGVSMRQIVRDLNTREIPTARARGPWTSVAVGGIIKNPRNAGHSVHNGQIVGKAVWPALVSEETWQAAVGVLRDPGRRTTPGNTPKWLGSGVYLCGVCGQAELRAGVSGSGRRPSYRCRSRETTGQGHVSRDAGQVDALVEETIVARLERPDALAQLSAGLDSGGEDIAALRLEQTALRQRLDSLADLFAAGDIDARQLSTASGTMKAKIAEIDAALAAAGMRSPLDELKGKDIRKAWFGTKEDRSDGLSLGSRRAIVDMLVTVTVLPAPKGRRVSGAYFDPEFIDIAWKQSLV</sequence>
<dbReference type="Pfam" id="PF00239">
    <property type="entry name" value="Resolvase"/>
    <property type="match status" value="1"/>
</dbReference>
<dbReference type="HOGENOM" id="CLU_010686_18_18_11"/>
<dbReference type="PROSITE" id="PS51736">
    <property type="entry name" value="RECOMBINASES_3"/>
    <property type="match status" value="1"/>
</dbReference>
<dbReference type="Proteomes" id="UP000008190">
    <property type="component" value="Chromosome"/>
</dbReference>
<evidence type="ECO:0000259" key="3">
    <source>
        <dbReference type="PROSITE" id="PS51737"/>
    </source>
</evidence>
<evidence type="ECO:0000313" key="5">
    <source>
        <dbReference type="Proteomes" id="UP000008190"/>
    </source>
</evidence>
<dbReference type="Gene3D" id="3.90.1750.20">
    <property type="entry name" value="Putative Large Serine Recombinase, Chain B, Domain 2"/>
    <property type="match status" value="1"/>
</dbReference>
<dbReference type="PROSITE" id="PS51737">
    <property type="entry name" value="RECOMBINASE_DNA_BIND"/>
    <property type="match status" value="1"/>
</dbReference>
<dbReference type="SUPFAM" id="SSF53041">
    <property type="entry name" value="Resolvase-like"/>
    <property type="match status" value="1"/>
</dbReference>
<feature type="domain" description="Resolvase/invertase-type recombinase catalytic" evidence="2">
    <location>
        <begin position="1"/>
        <end position="79"/>
    </location>
</feature>
<keyword evidence="5" id="KW-1185">Reference proteome</keyword>
<dbReference type="CDD" id="cd00338">
    <property type="entry name" value="Ser_Recombinase"/>
    <property type="match status" value="1"/>
</dbReference>
<dbReference type="EMBL" id="FO082843">
    <property type="protein sequence ID" value="CCF61172.1"/>
    <property type="molecule type" value="Genomic_DNA"/>
</dbReference>
<reference evidence="4 5" key="1">
    <citation type="journal article" date="2012" name="J. Bacteriol.">
        <title>Genome sequence of the human- and animal-pathogenic strain Nocardia cyriacigeorgica GUH-2.</title>
        <authorList>
            <person name="Zoropogui A."/>
            <person name="Pujic P."/>
            <person name="Normand P."/>
            <person name="Barbe V."/>
            <person name="Beaman B."/>
            <person name="Beaman L."/>
            <person name="Boiron P."/>
            <person name="Colinon C."/>
            <person name="Deredjian A."/>
            <person name="Graindorge A."/>
            <person name="Mangenot S."/>
            <person name="Nazaret S."/>
            <person name="Neto M."/>
            <person name="Petit S."/>
            <person name="Roche D."/>
            <person name="Vallenet D."/>
            <person name="Rodriguez-Nava V."/>
            <person name="Richard Y."/>
            <person name="Cournoyer B."/>
            <person name="Blaha D."/>
        </authorList>
    </citation>
    <scope>NUCLEOTIDE SEQUENCE [LARGE SCALE GENOMIC DNA]</scope>
    <source>
        <strain evidence="4 5">GUH-2</strain>
    </source>
</reference>
<dbReference type="InterPro" id="IPR050639">
    <property type="entry name" value="SSR_resolvase"/>
</dbReference>
<dbReference type="eggNOG" id="COG1961">
    <property type="taxonomic scope" value="Bacteria"/>
</dbReference>
<evidence type="ECO:0000256" key="1">
    <source>
        <dbReference type="SAM" id="MobiDB-lite"/>
    </source>
</evidence>
<dbReference type="GO" id="GO:0000150">
    <property type="term" value="F:DNA strand exchange activity"/>
    <property type="evidence" value="ECO:0007669"/>
    <property type="project" value="InterPro"/>
</dbReference>